<dbReference type="GO" id="GO:1904680">
    <property type="term" value="F:peptide transmembrane transporter activity"/>
    <property type="evidence" value="ECO:0007669"/>
    <property type="project" value="TreeGrafter"/>
</dbReference>
<dbReference type="Gene3D" id="3.10.105.10">
    <property type="entry name" value="Dipeptide-binding Protein, Domain 3"/>
    <property type="match status" value="1"/>
</dbReference>
<evidence type="ECO:0000256" key="4">
    <source>
        <dbReference type="SAM" id="SignalP"/>
    </source>
</evidence>
<feature type="chain" id="PRO_5009514996" description="Solute-binding protein family 5 domain-containing protein" evidence="4">
    <location>
        <begin position="22"/>
        <end position="706"/>
    </location>
</feature>
<feature type="signal peptide" evidence="4">
    <location>
        <begin position="1"/>
        <end position="21"/>
    </location>
</feature>
<protein>
    <recommendedName>
        <fullName evidence="5">Solute-binding protein family 5 domain-containing protein</fullName>
    </recommendedName>
</protein>
<feature type="domain" description="Solute-binding protein family 5" evidence="5">
    <location>
        <begin position="48"/>
        <end position="279"/>
    </location>
</feature>
<comment type="similarity">
    <text evidence="1">Belongs to the bacterial solute-binding protein 5 family.</text>
</comment>
<evidence type="ECO:0000256" key="1">
    <source>
        <dbReference type="ARBA" id="ARBA00005695"/>
    </source>
</evidence>
<comment type="caution">
    <text evidence="6">The sequence shown here is derived from an EMBL/GenBank/DDBJ whole genome shotgun (WGS) entry which is preliminary data.</text>
</comment>
<sequence>MKRNASCLTALTVVLSLIVGACSSDGPINSLIPTVSDSCVVPHSKPGPASDSVEFSQQGVDQAAASVRNGTIDFYQAGLKLSAADQIKNDPRVKSYRAPAGSIDLLLNPAPDPSGLNPFSLLKVRQAMQYLVDRDYYVNSIYGGNAKVQVAPISQLDWDYQTITDVITQSGIRHDTDLALRMINEAMQGAGATMVNGKWNYNGQPIRIKFIIRTEDERKIVGDAVRDSLEKAGFEVITQYQEFAAAISTVQTSDPQVFDWHIYTEGWGRGSANRYDFASINQFAAPWMGNMPGWLIPNYWQYENPVLDEVGQKVFMGDFSSRQERDDLYRQATGMALDESVRIWLATTTSVFPASPNLNCVTEDVVSGPKSLLTLRDAYIPGKDTLRVGHFWVWTASSVWNPVGGFGDVFSTDIWKNIYDPSLINDPSSGEPIPFRASFQVETAGSSGSKLAVPSEAIKWDADSDRWEPVPQGTQATSKVVFDLSKYFQSVWHNQRPITMADVLYNLAATFDRVYDPDKSRVEFVLSVTQKPLLDRFQGFRVLDDNRIEVYLDYWHFDEAYIASYADVIPLAFPWEIMAASDELVYGLKQAAYSQASAARYNVPWLSLAESRGAGLVARVLRGFSRNSYVPKGYFAVNGKTYVSVQDALVRYSATLAWFDQYNHLIISNGPFILARYDPPAQYAELKAFRDPTYPFKPGDWYRPKP</sequence>
<dbReference type="Gene3D" id="3.40.190.10">
    <property type="entry name" value="Periplasmic binding protein-like II"/>
    <property type="match status" value="1"/>
</dbReference>
<dbReference type="Pfam" id="PF00496">
    <property type="entry name" value="SBP_bac_5"/>
    <property type="match status" value="1"/>
</dbReference>
<evidence type="ECO:0000256" key="2">
    <source>
        <dbReference type="ARBA" id="ARBA00022448"/>
    </source>
</evidence>
<proteinExistence type="inferred from homology"/>
<dbReference type="GO" id="GO:0015833">
    <property type="term" value="P:peptide transport"/>
    <property type="evidence" value="ECO:0007669"/>
    <property type="project" value="TreeGrafter"/>
</dbReference>
<evidence type="ECO:0000313" key="6">
    <source>
        <dbReference type="EMBL" id="OGC56097.1"/>
    </source>
</evidence>
<dbReference type="PANTHER" id="PTHR30290">
    <property type="entry name" value="PERIPLASMIC BINDING COMPONENT OF ABC TRANSPORTER"/>
    <property type="match status" value="1"/>
</dbReference>
<dbReference type="InterPro" id="IPR000914">
    <property type="entry name" value="SBP_5_dom"/>
</dbReference>
<dbReference type="AlphaFoldDB" id="A0A1F4VFV9"/>
<keyword evidence="3 4" id="KW-0732">Signal</keyword>
<dbReference type="PROSITE" id="PS51257">
    <property type="entry name" value="PROKAR_LIPOPROTEIN"/>
    <property type="match status" value="1"/>
</dbReference>
<accession>A0A1F4VFV9</accession>
<reference evidence="6 7" key="1">
    <citation type="journal article" date="2016" name="Nat. Commun.">
        <title>Thousands of microbial genomes shed light on interconnected biogeochemical processes in an aquifer system.</title>
        <authorList>
            <person name="Anantharaman K."/>
            <person name="Brown C.T."/>
            <person name="Hug L.A."/>
            <person name="Sharon I."/>
            <person name="Castelle C.J."/>
            <person name="Probst A.J."/>
            <person name="Thomas B.C."/>
            <person name="Singh A."/>
            <person name="Wilkins M.J."/>
            <person name="Karaoz U."/>
            <person name="Brodie E.L."/>
            <person name="Williams K.H."/>
            <person name="Hubbard S.S."/>
            <person name="Banfield J.F."/>
        </authorList>
    </citation>
    <scope>NUCLEOTIDE SEQUENCE [LARGE SCALE GENOMIC DNA]</scope>
</reference>
<dbReference type="InterPro" id="IPR039424">
    <property type="entry name" value="SBP_5"/>
</dbReference>
<dbReference type="STRING" id="1802619.A2797_01865"/>
<name>A0A1F4VFV9_UNCKA</name>
<dbReference type="SUPFAM" id="SSF53850">
    <property type="entry name" value="Periplasmic binding protein-like II"/>
    <property type="match status" value="2"/>
</dbReference>
<evidence type="ECO:0000256" key="3">
    <source>
        <dbReference type="ARBA" id="ARBA00022729"/>
    </source>
</evidence>
<dbReference type="EMBL" id="MEVC01000003">
    <property type="protein sequence ID" value="OGC56097.1"/>
    <property type="molecule type" value="Genomic_DNA"/>
</dbReference>
<organism evidence="6 7">
    <name type="scientific">candidate division WWE3 bacterium RIFCSPHIGHO2_01_FULL_48_15</name>
    <dbReference type="NCBI Taxonomy" id="1802619"/>
    <lineage>
        <taxon>Bacteria</taxon>
        <taxon>Katanobacteria</taxon>
    </lineage>
</organism>
<evidence type="ECO:0000313" key="7">
    <source>
        <dbReference type="Proteomes" id="UP000179005"/>
    </source>
</evidence>
<evidence type="ECO:0000259" key="5">
    <source>
        <dbReference type="Pfam" id="PF00496"/>
    </source>
</evidence>
<keyword evidence="2" id="KW-0813">Transport</keyword>
<dbReference type="Proteomes" id="UP000179005">
    <property type="component" value="Unassembled WGS sequence"/>
</dbReference>
<gene>
    <name evidence="6" type="ORF">A2797_01865</name>
</gene>
<dbReference type="PANTHER" id="PTHR30290:SF9">
    <property type="entry name" value="OLIGOPEPTIDE-BINDING PROTEIN APPA"/>
    <property type="match status" value="1"/>
</dbReference>